<dbReference type="Gene3D" id="2.40.50.100">
    <property type="match status" value="1"/>
</dbReference>
<dbReference type="InterPro" id="IPR008995">
    <property type="entry name" value="Mo/tungstate-bd_C_term_dom"/>
</dbReference>
<dbReference type="SMART" id="SM00382">
    <property type="entry name" value="AAA"/>
    <property type="match status" value="1"/>
</dbReference>
<dbReference type="PANTHER" id="PTHR42781">
    <property type="entry name" value="SPERMIDINE/PUTRESCINE IMPORT ATP-BINDING PROTEIN POTA"/>
    <property type="match status" value="1"/>
</dbReference>
<dbReference type="InterPro" id="IPR003593">
    <property type="entry name" value="AAA+_ATPase"/>
</dbReference>
<accession>A0A9Q4TAP0</accession>
<dbReference type="RefSeq" id="WP_161591526.1">
    <property type="nucleotide sequence ID" value="NZ_RPBY01000010.1"/>
</dbReference>
<dbReference type="Gene3D" id="3.40.50.300">
    <property type="entry name" value="P-loop containing nucleotide triphosphate hydrolases"/>
    <property type="match status" value="1"/>
</dbReference>
<dbReference type="PROSITE" id="PS00211">
    <property type="entry name" value="ABC_TRANSPORTER_1"/>
    <property type="match status" value="1"/>
</dbReference>
<name>A0A9Q4TAP0_9ENTR</name>
<dbReference type="SUPFAM" id="SSF50331">
    <property type="entry name" value="MOP-like"/>
    <property type="match status" value="1"/>
</dbReference>
<dbReference type="GO" id="GO:0005524">
    <property type="term" value="F:ATP binding"/>
    <property type="evidence" value="ECO:0007669"/>
    <property type="project" value="UniProtKB-KW"/>
</dbReference>
<evidence type="ECO:0000259" key="4">
    <source>
        <dbReference type="PROSITE" id="PS50893"/>
    </source>
</evidence>
<dbReference type="InterPro" id="IPR027417">
    <property type="entry name" value="P-loop_NTPase"/>
</dbReference>
<evidence type="ECO:0000313" key="6">
    <source>
        <dbReference type="Proteomes" id="UP000778262"/>
    </source>
</evidence>
<dbReference type="Pfam" id="PF08402">
    <property type="entry name" value="TOBE_2"/>
    <property type="match status" value="1"/>
</dbReference>
<dbReference type="InterPro" id="IPR050093">
    <property type="entry name" value="ABC_SmlMolc_Importer"/>
</dbReference>
<dbReference type="InterPro" id="IPR017871">
    <property type="entry name" value="ABC_transporter-like_CS"/>
</dbReference>
<dbReference type="AlphaFoldDB" id="A0A9Q4TAP0"/>
<keyword evidence="1" id="KW-0813">Transport</keyword>
<reference evidence="5" key="1">
    <citation type="submission" date="2018-11" db="EMBL/GenBank/DDBJ databases">
        <title>Genomics analysis of Putative Virulence Factors on Adhesion and Cytotoxicity for Cronobacter spp.</title>
        <authorList>
            <person name="Cui J."/>
        </authorList>
    </citation>
    <scope>NUCLEOTIDE SEQUENCE</scope>
    <source>
        <strain evidence="5">SD69</strain>
    </source>
</reference>
<evidence type="ECO:0000256" key="3">
    <source>
        <dbReference type="ARBA" id="ARBA00022840"/>
    </source>
</evidence>
<dbReference type="InterPro" id="IPR013611">
    <property type="entry name" value="Transp-assoc_OB_typ2"/>
</dbReference>
<gene>
    <name evidence="5" type="ORF">EHJ13_20185</name>
</gene>
<dbReference type="PROSITE" id="PS50893">
    <property type="entry name" value="ABC_TRANSPORTER_2"/>
    <property type="match status" value="1"/>
</dbReference>
<protein>
    <submittedName>
        <fullName evidence="5">ABC transporter ATP-binding protein</fullName>
    </submittedName>
</protein>
<dbReference type="SUPFAM" id="SSF52540">
    <property type="entry name" value="P-loop containing nucleoside triphosphate hydrolases"/>
    <property type="match status" value="1"/>
</dbReference>
<dbReference type="GO" id="GO:0043190">
    <property type="term" value="C:ATP-binding cassette (ABC) transporter complex"/>
    <property type="evidence" value="ECO:0007669"/>
    <property type="project" value="UniProtKB-ARBA"/>
</dbReference>
<dbReference type="GO" id="GO:0140359">
    <property type="term" value="F:ABC-type transporter activity"/>
    <property type="evidence" value="ECO:0007669"/>
    <property type="project" value="UniProtKB-ARBA"/>
</dbReference>
<evidence type="ECO:0000256" key="2">
    <source>
        <dbReference type="ARBA" id="ARBA00022741"/>
    </source>
</evidence>
<evidence type="ECO:0000256" key="1">
    <source>
        <dbReference type="ARBA" id="ARBA00022448"/>
    </source>
</evidence>
<dbReference type="Pfam" id="PF00005">
    <property type="entry name" value="ABC_tran"/>
    <property type="match status" value="1"/>
</dbReference>
<keyword evidence="3 5" id="KW-0067">ATP-binding</keyword>
<dbReference type="EMBL" id="RPBY01000010">
    <property type="protein sequence ID" value="NCH89737.1"/>
    <property type="molecule type" value="Genomic_DNA"/>
</dbReference>
<dbReference type="PANTHER" id="PTHR42781:SF4">
    <property type="entry name" value="SPERMIDINE_PUTRESCINE IMPORT ATP-BINDING PROTEIN POTA"/>
    <property type="match status" value="1"/>
</dbReference>
<keyword evidence="2" id="KW-0547">Nucleotide-binding</keyword>
<dbReference type="InterPro" id="IPR003439">
    <property type="entry name" value="ABC_transporter-like_ATP-bd"/>
</dbReference>
<dbReference type="Proteomes" id="UP000778262">
    <property type="component" value="Unassembled WGS sequence"/>
</dbReference>
<organism evidence="5 6">
    <name type="scientific">Cronobacter dublinensis</name>
    <dbReference type="NCBI Taxonomy" id="413497"/>
    <lineage>
        <taxon>Bacteria</taxon>
        <taxon>Pseudomonadati</taxon>
        <taxon>Pseudomonadota</taxon>
        <taxon>Gammaproteobacteria</taxon>
        <taxon>Enterobacterales</taxon>
        <taxon>Enterobacteriaceae</taxon>
        <taxon>Cronobacter</taxon>
    </lineage>
</organism>
<dbReference type="GO" id="GO:0016887">
    <property type="term" value="F:ATP hydrolysis activity"/>
    <property type="evidence" value="ECO:0007669"/>
    <property type="project" value="InterPro"/>
</dbReference>
<proteinExistence type="predicted"/>
<feature type="domain" description="ABC transporter" evidence="4">
    <location>
        <begin position="4"/>
        <end position="234"/>
    </location>
</feature>
<sequence length="355" mass="39666">MAKLRLEKITKRFDEYYAAREISFDVEEGEFVTLLGPSGCGKTTLLKMIAGFVTPDSGNIILNGESINTLPPERRSTAMCFQSYALFPHLNVMHNIAYGLKQKKIPLAEQKATINTVLKQMGLGSQRHKMPSQLSGGQQQRVAIARAMVTKPLVMLFDEPLSNLDAKLRESVRYEIKQLQSRHNLTSVYVTHDQSEALSMSDKIVVLNAGNIAQAGTPEEIYYHPANRFIADFIGAANIIKATISRAEQPGFYRVSTSMGGFYVRSSREPESDHCWICWRPEDAIYIPDNKKGANYFTITVESMAFMGSYTEASGHTSDGTDVRLQLIKKPSFKIGEQACFYLPENAIVFLEPVT</sequence>
<dbReference type="FunFam" id="3.40.50.300:FF:000042">
    <property type="entry name" value="Maltose/maltodextrin ABC transporter, ATP-binding protein"/>
    <property type="match status" value="1"/>
</dbReference>
<evidence type="ECO:0000313" key="5">
    <source>
        <dbReference type="EMBL" id="NCH89737.1"/>
    </source>
</evidence>
<comment type="caution">
    <text evidence="5">The sequence shown here is derived from an EMBL/GenBank/DDBJ whole genome shotgun (WGS) entry which is preliminary data.</text>
</comment>